<comment type="caution">
    <text evidence="1">The sequence shown here is derived from an EMBL/GenBank/DDBJ whole genome shotgun (WGS) entry which is preliminary data.</text>
</comment>
<organism evidence="1 2">
    <name type="scientific">Coniosporium uncinatum</name>
    <dbReference type="NCBI Taxonomy" id="93489"/>
    <lineage>
        <taxon>Eukaryota</taxon>
        <taxon>Fungi</taxon>
        <taxon>Dikarya</taxon>
        <taxon>Ascomycota</taxon>
        <taxon>Pezizomycotina</taxon>
        <taxon>Dothideomycetes</taxon>
        <taxon>Dothideomycetes incertae sedis</taxon>
        <taxon>Coniosporium</taxon>
    </lineage>
</organism>
<dbReference type="Proteomes" id="UP001186974">
    <property type="component" value="Unassembled WGS sequence"/>
</dbReference>
<evidence type="ECO:0000313" key="2">
    <source>
        <dbReference type="Proteomes" id="UP001186974"/>
    </source>
</evidence>
<sequence>MEPDNSPAVSSSAPPPQGIKRKADDISSSVGATPLSAPRRIQALSQDVVNKIAAGEIIVAPVHALKELVENAVDAGATQLEIVVRDGGLKVLQISDNGCGIDKEDLPILCERFTTSKLKAFEDLTSIGTYGFRGEALASISHIAHLSVTTKTKESSCAWKAHYSGGKLVAPKPGQSAEPKATHGRQGTQITDA</sequence>
<accession>A0ACC3CZH0</accession>
<reference evidence="1" key="1">
    <citation type="submission" date="2024-09" db="EMBL/GenBank/DDBJ databases">
        <title>Black Yeasts Isolated from many extreme environments.</title>
        <authorList>
            <person name="Coleine C."/>
            <person name="Stajich J.E."/>
            <person name="Selbmann L."/>
        </authorList>
    </citation>
    <scope>NUCLEOTIDE SEQUENCE</scope>
    <source>
        <strain evidence="1">CCFEE 5737</strain>
    </source>
</reference>
<evidence type="ECO:0000313" key="1">
    <source>
        <dbReference type="EMBL" id="KAK3059611.1"/>
    </source>
</evidence>
<gene>
    <name evidence="1" type="primary">MLH1_2</name>
    <name evidence="1" type="ORF">LTS18_010438</name>
</gene>
<name>A0ACC3CZH0_9PEZI</name>
<protein>
    <submittedName>
        <fullName evidence="1">DNA mismatch repair protein</fullName>
    </submittedName>
</protein>
<dbReference type="EMBL" id="JAWDJW010009251">
    <property type="protein sequence ID" value="KAK3059611.1"/>
    <property type="molecule type" value="Genomic_DNA"/>
</dbReference>
<keyword evidence="2" id="KW-1185">Reference proteome</keyword>
<proteinExistence type="predicted"/>